<keyword evidence="3" id="KW-0813">Transport</keyword>
<dbReference type="PROSITE" id="PS50850">
    <property type="entry name" value="MFS"/>
    <property type="match status" value="1"/>
</dbReference>
<name>B6QU42_TALMQ</name>
<evidence type="ECO:0000256" key="8">
    <source>
        <dbReference type="SAM" id="Phobius"/>
    </source>
</evidence>
<dbReference type="SUPFAM" id="SSF103473">
    <property type="entry name" value="MFS general substrate transporter"/>
    <property type="match status" value="1"/>
</dbReference>
<feature type="transmembrane region" description="Helical" evidence="8">
    <location>
        <begin position="78"/>
        <end position="101"/>
    </location>
</feature>
<sequence length="105" mass="10760">MAAVQPLYRQASDIFGKRVPLIISIAMFILGSGLCGGANNTAMLIHIKAFGGVGGGGLFVMVDIIVADLVPLRESQKYMSMVMGTSALGTFVGPIIGGAIASKTS</sequence>
<feature type="transmembrane region" description="Helical" evidence="8">
    <location>
        <begin position="21"/>
        <end position="39"/>
    </location>
</feature>
<dbReference type="AlphaFoldDB" id="B6QU42"/>
<gene>
    <name evidence="10" type="ORF">PMAA_007690</name>
</gene>
<dbReference type="VEuPathDB" id="FungiDB:PMAA_007690"/>
<reference evidence="11" key="1">
    <citation type="journal article" date="2015" name="Genome Announc.">
        <title>Genome sequence of the AIDS-associated pathogen Penicillium marneffei (ATCC18224) and its near taxonomic relative Talaromyces stipitatus (ATCC10500).</title>
        <authorList>
            <person name="Nierman W.C."/>
            <person name="Fedorova-Abrams N.D."/>
            <person name="Andrianopoulos A."/>
        </authorList>
    </citation>
    <scope>NUCLEOTIDE SEQUENCE [LARGE SCALE GENOMIC DNA]</scope>
    <source>
        <strain evidence="11">ATCC 18224 / CBS 334.59 / QM 7333</strain>
    </source>
</reference>
<evidence type="ECO:0000256" key="5">
    <source>
        <dbReference type="ARBA" id="ARBA00022989"/>
    </source>
</evidence>
<dbReference type="HOGENOM" id="CLU_000960_10_8_1"/>
<dbReference type="InterPro" id="IPR020846">
    <property type="entry name" value="MFS_dom"/>
</dbReference>
<evidence type="ECO:0000256" key="4">
    <source>
        <dbReference type="ARBA" id="ARBA00022692"/>
    </source>
</evidence>
<keyword evidence="6 8" id="KW-0472">Membrane</keyword>
<proteinExistence type="inferred from homology"/>
<dbReference type="PANTHER" id="PTHR23501:SF187">
    <property type="entry name" value="MAJOR FACILITATOR SUPERFAMILY (MFS) PROFILE DOMAIN-CONTAINING PROTEIN"/>
    <property type="match status" value="1"/>
</dbReference>
<dbReference type="STRING" id="441960.B6QU42"/>
<feature type="transmembrane region" description="Helical" evidence="8">
    <location>
        <begin position="45"/>
        <end position="66"/>
    </location>
</feature>
<comment type="similarity">
    <text evidence="2">Belongs to the major facilitator superfamily.</text>
</comment>
<keyword evidence="11" id="KW-1185">Reference proteome</keyword>
<keyword evidence="4 8" id="KW-0812">Transmembrane</keyword>
<evidence type="ECO:0000256" key="6">
    <source>
        <dbReference type="ARBA" id="ARBA00023136"/>
    </source>
</evidence>
<evidence type="ECO:0000256" key="1">
    <source>
        <dbReference type="ARBA" id="ARBA00004141"/>
    </source>
</evidence>
<keyword evidence="7" id="KW-0325">Glycoprotein</keyword>
<dbReference type="GO" id="GO:0022857">
    <property type="term" value="F:transmembrane transporter activity"/>
    <property type="evidence" value="ECO:0007669"/>
    <property type="project" value="InterPro"/>
</dbReference>
<dbReference type="InterPro" id="IPR011701">
    <property type="entry name" value="MFS"/>
</dbReference>
<evidence type="ECO:0000256" key="7">
    <source>
        <dbReference type="ARBA" id="ARBA00023180"/>
    </source>
</evidence>
<feature type="domain" description="Major facilitator superfamily (MFS) profile" evidence="9">
    <location>
        <begin position="1"/>
        <end position="105"/>
    </location>
</feature>
<evidence type="ECO:0000259" key="9">
    <source>
        <dbReference type="PROSITE" id="PS50850"/>
    </source>
</evidence>
<dbReference type="Gene3D" id="1.20.1720.10">
    <property type="entry name" value="Multidrug resistance protein D"/>
    <property type="match status" value="1"/>
</dbReference>
<accession>B6QU42</accession>
<evidence type="ECO:0000256" key="3">
    <source>
        <dbReference type="ARBA" id="ARBA00022448"/>
    </source>
</evidence>
<dbReference type="EMBL" id="DS995905">
    <property type="protein sequence ID" value="EEA20002.1"/>
    <property type="molecule type" value="Genomic_DNA"/>
</dbReference>
<dbReference type="InterPro" id="IPR036259">
    <property type="entry name" value="MFS_trans_sf"/>
</dbReference>
<dbReference type="GO" id="GO:0005886">
    <property type="term" value="C:plasma membrane"/>
    <property type="evidence" value="ECO:0007669"/>
    <property type="project" value="TreeGrafter"/>
</dbReference>
<keyword evidence="5 8" id="KW-1133">Transmembrane helix</keyword>
<evidence type="ECO:0000313" key="11">
    <source>
        <dbReference type="Proteomes" id="UP000001294"/>
    </source>
</evidence>
<evidence type="ECO:0000313" key="10">
    <source>
        <dbReference type="EMBL" id="EEA20002.1"/>
    </source>
</evidence>
<dbReference type="PhylomeDB" id="B6QU42"/>
<dbReference type="Pfam" id="PF07690">
    <property type="entry name" value="MFS_1"/>
    <property type="match status" value="1"/>
</dbReference>
<dbReference type="PANTHER" id="PTHR23501">
    <property type="entry name" value="MAJOR FACILITATOR SUPERFAMILY"/>
    <property type="match status" value="1"/>
</dbReference>
<comment type="subcellular location">
    <subcellularLocation>
        <location evidence="1">Membrane</location>
        <topology evidence="1">Multi-pass membrane protein</topology>
    </subcellularLocation>
</comment>
<dbReference type="Proteomes" id="UP000001294">
    <property type="component" value="Unassembled WGS sequence"/>
</dbReference>
<organism evidence="10 11">
    <name type="scientific">Talaromyces marneffei (strain ATCC 18224 / CBS 334.59 / QM 7333)</name>
    <name type="common">Penicillium marneffei</name>
    <dbReference type="NCBI Taxonomy" id="441960"/>
    <lineage>
        <taxon>Eukaryota</taxon>
        <taxon>Fungi</taxon>
        <taxon>Dikarya</taxon>
        <taxon>Ascomycota</taxon>
        <taxon>Pezizomycotina</taxon>
        <taxon>Eurotiomycetes</taxon>
        <taxon>Eurotiomycetidae</taxon>
        <taxon>Eurotiales</taxon>
        <taxon>Trichocomaceae</taxon>
        <taxon>Talaromyces</taxon>
        <taxon>Talaromyces sect. Talaromyces</taxon>
    </lineage>
</organism>
<evidence type="ECO:0000256" key="2">
    <source>
        <dbReference type="ARBA" id="ARBA00008335"/>
    </source>
</evidence>
<protein>
    <recommendedName>
        <fullName evidence="9">Major facilitator superfamily (MFS) profile domain-containing protein</fullName>
    </recommendedName>
</protein>